<keyword evidence="1" id="KW-1133">Transmembrane helix</keyword>
<feature type="transmembrane region" description="Helical" evidence="1">
    <location>
        <begin position="71"/>
        <end position="91"/>
    </location>
</feature>
<proteinExistence type="predicted"/>
<name>A0ABS9D1I8_9RHOB</name>
<dbReference type="EMBL" id="JAKGAQ010000003">
    <property type="protein sequence ID" value="MCF2872163.1"/>
    <property type="molecule type" value="Genomic_DNA"/>
</dbReference>
<organism evidence="2 3">
    <name type="scientific">Octadecabacter dasysiphoniae</name>
    <dbReference type="NCBI Taxonomy" id="2909341"/>
    <lineage>
        <taxon>Bacteria</taxon>
        <taxon>Pseudomonadati</taxon>
        <taxon>Pseudomonadota</taxon>
        <taxon>Alphaproteobacteria</taxon>
        <taxon>Rhodobacterales</taxon>
        <taxon>Roseobacteraceae</taxon>
        <taxon>Octadecabacter</taxon>
    </lineage>
</organism>
<evidence type="ECO:0000313" key="3">
    <source>
        <dbReference type="Proteomes" id="UP001200557"/>
    </source>
</evidence>
<dbReference type="Proteomes" id="UP001200557">
    <property type="component" value="Unassembled WGS sequence"/>
</dbReference>
<evidence type="ECO:0000256" key="1">
    <source>
        <dbReference type="SAM" id="Phobius"/>
    </source>
</evidence>
<comment type="caution">
    <text evidence="2">The sequence shown here is derived from an EMBL/GenBank/DDBJ whole genome shotgun (WGS) entry which is preliminary data.</text>
</comment>
<reference evidence="2 3" key="1">
    <citation type="submission" date="2022-01" db="EMBL/GenBank/DDBJ databases">
        <title>Octadecabacter sp. nov., isolated from a marine alga.</title>
        <authorList>
            <person name="Jin M.S."/>
            <person name="Kim H.M."/>
            <person name="Han D.M."/>
            <person name="Jung J.J."/>
            <person name="Jeon C.O."/>
        </authorList>
    </citation>
    <scope>NUCLEOTIDE SEQUENCE [LARGE SCALE GENOMIC DNA]</scope>
    <source>
        <strain evidence="2 3">G9-8</strain>
    </source>
</reference>
<gene>
    <name evidence="2" type="ORF">L0664_13890</name>
</gene>
<feature type="transmembrane region" description="Helical" evidence="1">
    <location>
        <begin position="38"/>
        <end position="59"/>
    </location>
</feature>
<keyword evidence="1" id="KW-0812">Transmembrane</keyword>
<feature type="transmembrane region" description="Helical" evidence="1">
    <location>
        <begin position="98"/>
        <end position="118"/>
    </location>
</feature>
<keyword evidence="1" id="KW-0472">Membrane</keyword>
<evidence type="ECO:0000313" key="2">
    <source>
        <dbReference type="EMBL" id="MCF2872163.1"/>
    </source>
</evidence>
<feature type="transmembrane region" description="Helical" evidence="1">
    <location>
        <begin position="6"/>
        <end position="26"/>
    </location>
</feature>
<dbReference type="RefSeq" id="WP_235226486.1">
    <property type="nucleotide sequence ID" value="NZ_JAKGAQ010000003.1"/>
</dbReference>
<sequence>MDIFVVIAVVYLGPPLAAVMFFSSAWMLRDVRPKRAKLVIWTIASLPISGAALAVIASVLPISPIILEPGFVVVLGAIGTIATLGTAALLMPLPDRGAPIAAAIIGIMALGGALFWAYELSNTNFGL</sequence>
<protein>
    <submittedName>
        <fullName evidence="2">Uncharacterized protein</fullName>
    </submittedName>
</protein>
<accession>A0ABS9D1I8</accession>
<keyword evidence="3" id="KW-1185">Reference proteome</keyword>